<dbReference type="RefSeq" id="WP_036067853.1">
    <property type="nucleotide sequence ID" value="NZ_AODD01000029.1"/>
</dbReference>
<protein>
    <recommendedName>
        <fullName evidence="3">Right handed beta helix domain-containing protein</fullName>
    </recommendedName>
</protein>
<dbReference type="InterPro" id="IPR011050">
    <property type="entry name" value="Pectin_lyase_fold/virulence"/>
</dbReference>
<name>W7BCD8_9LIST</name>
<dbReference type="InterPro" id="IPR012334">
    <property type="entry name" value="Pectin_lyas_fold"/>
</dbReference>
<dbReference type="AlphaFoldDB" id="W7BCD8"/>
<dbReference type="OrthoDB" id="2364843at2"/>
<organism evidence="1 2">
    <name type="scientific">Listeria grandensis FSL F6-0971</name>
    <dbReference type="NCBI Taxonomy" id="1265819"/>
    <lineage>
        <taxon>Bacteria</taxon>
        <taxon>Bacillati</taxon>
        <taxon>Bacillota</taxon>
        <taxon>Bacilli</taxon>
        <taxon>Bacillales</taxon>
        <taxon>Listeriaceae</taxon>
        <taxon>Listeria</taxon>
    </lineage>
</organism>
<dbReference type="SMART" id="SM00710">
    <property type="entry name" value="PbH1"/>
    <property type="match status" value="3"/>
</dbReference>
<comment type="caution">
    <text evidence="1">The sequence shown here is derived from an EMBL/GenBank/DDBJ whole genome shotgun (WGS) entry which is preliminary data.</text>
</comment>
<dbReference type="STRING" id="1265819.PGRAN_14642"/>
<dbReference type="InterPro" id="IPR006626">
    <property type="entry name" value="PbH1"/>
</dbReference>
<keyword evidence="2" id="KW-1185">Reference proteome</keyword>
<dbReference type="EMBL" id="AODD01000029">
    <property type="protein sequence ID" value="EUJ20661.1"/>
    <property type="molecule type" value="Genomic_DNA"/>
</dbReference>
<evidence type="ECO:0008006" key="3">
    <source>
        <dbReference type="Google" id="ProtNLM"/>
    </source>
</evidence>
<dbReference type="Proteomes" id="UP000019253">
    <property type="component" value="Unassembled WGS sequence"/>
</dbReference>
<dbReference type="SUPFAM" id="SSF51126">
    <property type="entry name" value="Pectin lyase-like"/>
    <property type="match status" value="1"/>
</dbReference>
<dbReference type="PATRIC" id="fig|1265819.5.peg.2926"/>
<evidence type="ECO:0000313" key="1">
    <source>
        <dbReference type="EMBL" id="EUJ20661.1"/>
    </source>
</evidence>
<reference evidence="1 2" key="1">
    <citation type="journal article" date="2014" name="Int. J. Syst. Evol. Microbiol.">
        <title>Listeria floridensis sp. nov., Listeria aquatica sp. nov., Listeria cornellensis sp. nov., Listeria riparia sp. nov. and Listeria grandensis sp. nov., from agricultural and natural environments.</title>
        <authorList>
            <person name="den Bakker H.C."/>
            <person name="Warchocki S."/>
            <person name="Wright E.M."/>
            <person name="Allred A.F."/>
            <person name="Ahlstrom C."/>
            <person name="Manuel C.S."/>
            <person name="Stasiewicz M.J."/>
            <person name="Burrell A."/>
            <person name="Roof S."/>
            <person name="Strawn L."/>
            <person name="Fortes E.D."/>
            <person name="Nightingale K.K."/>
            <person name="Kephart D."/>
            <person name="Wiedmann M."/>
        </authorList>
    </citation>
    <scope>NUCLEOTIDE SEQUENCE [LARGE SCALE GENOMIC DNA]</scope>
    <source>
        <strain evidence="2">FSL F6-971</strain>
    </source>
</reference>
<gene>
    <name evidence="1" type="ORF">PGRAN_14642</name>
</gene>
<accession>W7BCD8</accession>
<proteinExistence type="predicted"/>
<dbReference type="Gene3D" id="2.160.20.10">
    <property type="entry name" value="Single-stranded right-handed beta-helix, Pectin lyase-like"/>
    <property type="match status" value="1"/>
</dbReference>
<sequence length="245" mass="27078">MNNAVWEGIDTHHGKNIVVRNNVILNVRNAIVIVSITLAGDAGTLNPPQNIVIQNNRINKQADYVRLKLTKSERYKTVRGIVVAGAKLKKSRDAVYATGIQVLNNQVENVQAISVYAGGIVVENSFGAVVFSNKVQLERSGRTNYNGIALIINNKRFLIRGNYIGKITMPTTGVIVFRGSQNNGEWNNAKWSRVTGYRSTLTKNYRDVKLLPNGSLTLKGAKLITQIADPNGVVVRNTNKYVFQK</sequence>
<evidence type="ECO:0000313" key="2">
    <source>
        <dbReference type="Proteomes" id="UP000019253"/>
    </source>
</evidence>